<organism evidence="1 2">
    <name type="scientific">Agrobacterium cucumeris</name>
    <dbReference type="NCBI Taxonomy" id="2862866"/>
    <lineage>
        <taxon>Bacteria</taxon>
        <taxon>Pseudomonadati</taxon>
        <taxon>Pseudomonadota</taxon>
        <taxon>Alphaproteobacteria</taxon>
        <taxon>Hyphomicrobiales</taxon>
        <taxon>Rhizobiaceae</taxon>
        <taxon>Rhizobium/Agrobacterium group</taxon>
        <taxon>Agrobacterium</taxon>
    </lineage>
</organism>
<name>A0ABY8RMP7_9HYPH</name>
<dbReference type="EMBL" id="CP080387">
    <property type="protein sequence ID" value="WHO08329.1"/>
    <property type="molecule type" value="Genomic_DNA"/>
</dbReference>
<dbReference type="Proteomes" id="UP001225611">
    <property type="component" value="Chromosome 1"/>
</dbReference>
<protein>
    <submittedName>
        <fullName evidence="1">Uncharacterized protein</fullName>
    </submittedName>
</protein>
<proteinExistence type="predicted"/>
<gene>
    <name evidence="1" type="ORF">KZ699_00555</name>
</gene>
<dbReference type="RefSeq" id="WP_269700089.1">
    <property type="nucleotide sequence ID" value="NZ_CP080387.1"/>
</dbReference>
<keyword evidence="2" id="KW-1185">Reference proteome</keyword>
<evidence type="ECO:0000313" key="2">
    <source>
        <dbReference type="Proteomes" id="UP001225611"/>
    </source>
</evidence>
<evidence type="ECO:0000313" key="1">
    <source>
        <dbReference type="EMBL" id="WHO08329.1"/>
    </source>
</evidence>
<accession>A0ABY8RMP7</accession>
<reference evidence="1 2" key="1">
    <citation type="journal article" date="2023" name="Syst. Appl. Microbiol.">
        <title>Agrobacterium cucumeris sp. nov. isolated from crazy roots on cucumber (Cucumis sativus).</title>
        <authorList>
            <person name="Warabieda M."/>
            <person name="Kuzmanovic N."/>
            <person name="Trzcinski P."/>
            <person name="Pulawska J."/>
        </authorList>
    </citation>
    <scope>NUCLEOTIDE SEQUENCE [LARGE SCALE GENOMIC DNA]</scope>
    <source>
        <strain evidence="1 2">O132</strain>
    </source>
</reference>
<sequence>MTNAISRALLGKIVDEVFDGAIEDASVIAEIYAVIKREEANSAQVEDLAGFERLRDVTYAIQHNPNCPAKYLVRLVGKSGRIDLKPYGNHLPRVKHETGDVLGFGKTLDEAIDKALSAATRAKQEGA</sequence>